<dbReference type="KEGG" id="smo:SELMODRAFT_402380"/>
<dbReference type="InParanoid" id="D8QQF9"/>
<dbReference type="SUPFAM" id="SSF51556">
    <property type="entry name" value="Metallo-dependent hydrolases"/>
    <property type="match status" value="1"/>
</dbReference>
<dbReference type="SMART" id="SM00558">
    <property type="entry name" value="JmjC"/>
    <property type="match status" value="1"/>
</dbReference>
<dbReference type="eggNOG" id="ENOG502QSHE">
    <property type="taxonomic scope" value="Eukaryota"/>
</dbReference>
<dbReference type="Gene3D" id="2.60.120.650">
    <property type="entry name" value="Cupin"/>
    <property type="match status" value="1"/>
</dbReference>
<keyword evidence="4" id="KW-1185">Reference proteome</keyword>
<feature type="domain" description="JmjC" evidence="2">
    <location>
        <begin position="78"/>
        <end position="223"/>
    </location>
</feature>
<dbReference type="Proteomes" id="UP000001514">
    <property type="component" value="Unassembled WGS sequence"/>
</dbReference>
<proteinExistence type="inferred from homology"/>
<evidence type="ECO:0000259" key="2">
    <source>
        <dbReference type="PROSITE" id="PS51184"/>
    </source>
</evidence>
<dbReference type="PANTHER" id="PTHR22642:SF2">
    <property type="entry name" value="PROTEIN LONG AFTER FAR-RED 3"/>
    <property type="match status" value="1"/>
</dbReference>
<dbReference type="SUPFAM" id="SSF51338">
    <property type="entry name" value="Composite domain of metallo-dependent hydrolases"/>
    <property type="match status" value="1"/>
</dbReference>
<dbReference type="HOGENOM" id="CLU_305979_0_0_1"/>
<dbReference type="PANTHER" id="PTHR22642">
    <property type="entry name" value="IMIDAZOLONEPROPIONASE"/>
    <property type="match status" value="1"/>
</dbReference>
<name>D8QQF9_SELML</name>
<comment type="similarity">
    <text evidence="1">Belongs to the JARID1 histone demethylase family.</text>
</comment>
<dbReference type="InterPro" id="IPR032466">
    <property type="entry name" value="Metal_Hydrolase"/>
</dbReference>
<dbReference type="InterPro" id="IPR003347">
    <property type="entry name" value="JmjC_dom"/>
</dbReference>
<dbReference type="Gene3D" id="2.30.40.10">
    <property type="entry name" value="Urease, subunit C, domain 1"/>
    <property type="match status" value="1"/>
</dbReference>
<evidence type="ECO:0000256" key="1">
    <source>
        <dbReference type="ARBA" id="ARBA00006801"/>
    </source>
</evidence>
<dbReference type="EMBL" id="GL377565">
    <property type="protein sequence ID" value="EFJ38451.1"/>
    <property type="molecule type" value="Genomic_DNA"/>
</dbReference>
<dbReference type="FunCoup" id="D8QQF9">
    <property type="interactions" value="287"/>
</dbReference>
<dbReference type="Pfam" id="PF07969">
    <property type="entry name" value="Amidohydro_3"/>
    <property type="match status" value="1"/>
</dbReference>
<evidence type="ECO:0000313" key="3">
    <source>
        <dbReference type="EMBL" id="EFJ38451.1"/>
    </source>
</evidence>
<dbReference type="AlphaFoldDB" id="D8QQF9"/>
<accession>D8QQF9</accession>
<dbReference type="Gene3D" id="3.20.20.140">
    <property type="entry name" value="Metal-dependent hydrolases"/>
    <property type="match status" value="1"/>
</dbReference>
<dbReference type="SUPFAM" id="SSF51197">
    <property type="entry name" value="Clavaminate synthase-like"/>
    <property type="match status" value="1"/>
</dbReference>
<protein>
    <recommendedName>
        <fullName evidence="2">JmjC domain-containing protein</fullName>
    </recommendedName>
</protein>
<reference evidence="3 4" key="1">
    <citation type="journal article" date="2011" name="Science">
        <title>The Selaginella genome identifies genetic changes associated with the evolution of vascular plants.</title>
        <authorList>
            <person name="Banks J.A."/>
            <person name="Nishiyama T."/>
            <person name="Hasebe M."/>
            <person name="Bowman J.L."/>
            <person name="Gribskov M."/>
            <person name="dePamphilis C."/>
            <person name="Albert V.A."/>
            <person name="Aono N."/>
            <person name="Aoyama T."/>
            <person name="Ambrose B.A."/>
            <person name="Ashton N.W."/>
            <person name="Axtell M.J."/>
            <person name="Barker E."/>
            <person name="Barker M.S."/>
            <person name="Bennetzen J.L."/>
            <person name="Bonawitz N.D."/>
            <person name="Chapple C."/>
            <person name="Cheng C."/>
            <person name="Correa L.G."/>
            <person name="Dacre M."/>
            <person name="DeBarry J."/>
            <person name="Dreyer I."/>
            <person name="Elias M."/>
            <person name="Engstrom E.M."/>
            <person name="Estelle M."/>
            <person name="Feng L."/>
            <person name="Finet C."/>
            <person name="Floyd S.K."/>
            <person name="Frommer W.B."/>
            <person name="Fujita T."/>
            <person name="Gramzow L."/>
            <person name="Gutensohn M."/>
            <person name="Harholt J."/>
            <person name="Hattori M."/>
            <person name="Heyl A."/>
            <person name="Hirai T."/>
            <person name="Hiwatashi Y."/>
            <person name="Ishikawa M."/>
            <person name="Iwata M."/>
            <person name="Karol K.G."/>
            <person name="Koehler B."/>
            <person name="Kolukisaoglu U."/>
            <person name="Kubo M."/>
            <person name="Kurata T."/>
            <person name="Lalonde S."/>
            <person name="Li K."/>
            <person name="Li Y."/>
            <person name="Litt A."/>
            <person name="Lyons E."/>
            <person name="Manning G."/>
            <person name="Maruyama T."/>
            <person name="Michael T.P."/>
            <person name="Mikami K."/>
            <person name="Miyazaki S."/>
            <person name="Morinaga S."/>
            <person name="Murata T."/>
            <person name="Mueller-Roeber B."/>
            <person name="Nelson D.R."/>
            <person name="Obara M."/>
            <person name="Oguri Y."/>
            <person name="Olmstead R.G."/>
            <person name="Onodera N."/>
            <person name="Petersen B.L."/>
            <person name="Pils B."/>
            <person name="Prigge M."/>
            <person name="Rensing S.A."/>
            <person name="Riano-Pachon D.M."/>
            <person name="Roberts A.W."/>
            <person name="Sato Y."/>
            <person name="Scheller H.V."/>
            <person name="Schulz B."/>
            <person name="Schulz C."/>
            <person name="Shakirov E.V."/>
            <person name="Shibagaki N."/>
            <person name="Shinohara N."/>
            <person name="Shippen D.E."/>
            <person name="Soerensen I."/>
            <person name="Sotooka R."/>
            <person name="Sugimoto N."/>
            <person name="Sugita M."/>
            <person name="Sumikawa N."/>
            <person name="Tanurdzic M."/>
            <person name="Theissen G."/>
            <person name="Ulvskov P."/>
            <person name="Wakazuki S."/>
            <person name="Weng J.K."/>
            <person name="Willats W.W."/>
            <person name="Wipf D."/>
            <person name="Wolf P.G."/>
            <person name="Yang L."/>
            <person name="Zimmer A.D."/>
            <person name="Zhu Q."/>
            <person name="Mitros T."/>
            <person name="Hellsten U."/>
            <person name="Loque D."/>
            <person name="Otillar R."/>
            <person name="Salamov A."/>
            <person name="Schmutz J."/>
            <person name="Shapiro H."/>
            <person name="Lindquist E."/>
            <person name="Lucas S."/>
            <person name="Rokhsar D."/>
            <person name="Grigoriev I.V."/>
        </authorList>
    </citation>
    <scope>NUCLEOTIDE SEQUENCE [LARGE SCALE GENOMIC DNA]</scope>
</reference>
<dbReference type="InterPro" id="IPR013108">
    <property type="entry name" value="Amidohydro_3"/>
</dbReference>
<evidence type="ECO:0000313" key="4">
    <source>
        <dbReference type="Proteomes" id="UP000001514"/>
    </source>
</evidence>
<gene>
    <name evidence="3" type="ORF">SELMODRAFT_402380</name>
</gene>
<organism evidence="4">
    <name type="scientific">Selaginella moellendorffii</name>
    <name type="common">Spikemoss</name>
    <dbReference type="NCBI Taxonomy" id="88036"/>
    <lineage>
        <taxon>Eukaryota</taxon>
        <taxon>Viridiplantae</taxon>
        <taxon>Streptophyta</taxon>
        <taxon>Embryophyta</taxon>
        <taxon>Tracheophyta</taxon>
        <taxon>Lycopodiopsida</taxon>
        <taxon>Selaginellales</taxon>
        <taxon>Selaginellaceae</taxon>
        <taxon>Selaginella</taxon>
    </lineage>
</organism>
<dbReference type="Pfam" id="PF13621">
    <property type="entry name" value="Cupin_8"/>
    <property type="match status" value="1"/>
</dbReference>
<dbReference type="Gramene" id="EFJ38451">
    <property type="protein sequence ID" value="EFJ38451"/>
    <property type="gene ID" value="SELMODRAFT_402380"/>
</dbReference>
<dbReference type="GO" id="GO:0016810">
    <property type="term" value="F:hydrolase activity, acting on carbon-nitrogen (but not peptide) bonds"/>
    <property type="evidence" value="ECO:0007669"/>
    <property type="project" value="InterPro"/>
</dbReference>
<dbReference type="InterPro" id="IPR041667">
    <property type="entry name" value="Cupin_8"/>
</dbReference>
<dbReference type="InterPro" id="IPR011059">
    <property type="entry name" value="Metal-dep_hydrolase_composite"/>
</dbReference>
<dbReference type="PROSITE" id="PS51184">
    <property type="entry name" value="JMJC"/>
    <property type="match status" value="1"/>
</dbReference>
<sequence>MEENWRPPSRDEFREMEARNIPEGFCGNGPHLSGGIQPLAVSSILREYLDMVLSPGEHNDHFYLAQVPIRVKDSTEKPPLASLESEISLPEFLDEDAVSNINLWMSSTSSRSSIHYDPYHNVLGVVTVTLWPPDAAPYLYPKPLYGEASNHSEVNFVEPDYQKFPRFRDALKDSRVLVVDAGSAVFIPEGWFHQVDSAALTIAVNFWWASKQSCAFDTPMDAYYLRRILVSLLDAEKVNKQQFPMQFTYIVLQRSMLGWNPHVDVESDLDDVQGAEDLTVNSLSPLETKQLHVILSCVAVAVNNGNCEDDPIASVFLNTSPRSLRRIFLTMVTTFPRSLEALVLHALSPVAAELLTKQFEEMDSIASEASQAEFYKRFYSVLDDSSVAMTALLDRKEAFASKTVVMGSLATSLGIVLLSLAVAALLSWKRNPGAPADFVITNCSIWTADKDVPWAESMAVRRGRILRVGSLSLVKVAGSDTEFRDLEGQFVVPGFIDSHVHFIPGGLQGSSQMSGFKDSDGATNTGESRMDGHMGLANKVAMDICDLKSVKEDPTGGSIVRDADGVPTGLLVDAAMILLTSCVPKPSLEQRREALARASHYAVSKGVTSVVDIGSYFPGGSIKNDFEGIHMDGLSREYDCEALIKERGRHISDWVHIGGSKLLPMDRWAREQLSFTRCHHYEDDPNNFGLRVADLSWLSESVSAAFESKLQVAVHAIGDAANDDVLGIYADAISKHPRQGHRLRVEHAQHLSPGAHLKFGKFLISASMQPEQLLDDAYYAVKKLGEKHSRGSYNLRSLLGNGSVVAVVAVNPLGGIRAAVERTPSGWSHPWIPEERVSAWDAVVGYTSSAAYAAALEDLVGSLTPGKFADFAVLSKSPFAQHTGIFPRVYCIFARRWLKRKQPESSSSWISSILSKLNVHDKVVISNFGIATDNPEEISQNYCTVKYMAAEVVDNRDWSSTWQPSTCGG</sequence>